<dbReference type="RefSeq" id="XP_064706069.1">
    <property type="nucleotide sequence ID" value="XM_064846459.1"/>
</dbReference>
<gene>
    <name evidence="4" type="ORF">LTR84_002859</name>
</gene>
<keyword evidence="5" id="KW-1185">Reference proteome</keyword>
<dbReference type="InterPro" id="IPR008971">
    <property type="entry name" value="HSP40/DnaJ_pept-bd"/>
</dbReference>
<dbReference type="InterPro" id="IPR036869">
    <property type="entry name" value="J_dom_sf"/>
</dbReference>
<dbReference type="FunFam" id="2.60.260.20:FF:000002">
    <property type="entry name" value="Dnaj homolog subfamily b member"/>
    <property type="match status" value="1"/>
</dbReference>
<dbReference type="Proteomes" id="UP001358417">
    <property type="component" value="Unassembled WGS sequence"/>
</dbReference>
<dbReference type="SMART" id="SM00271">
    <property type="entry name" value="DnaJ"/>
    <property type="match status" value="1"/>
</dbReference>
<dbReference type="InterPro" id="IPR002939">
    <property type="entry name" value="DnaJ_C"/>
</dbReference>
<protein>
    <recommendedName>
        <fullName evidence="3">J domain-containing protein</fullName>
    </recommendedName>
</protein>
<dbReference type="GO" id="GO:0051082">
    <property type="term" value="F:unfolded protein binding"/>
    <property type="evidence" value="ECO:0007669"/>
    <property type="project" value="InterPro"/>
</dbReference>
<dbReference type="PANTHER" id="PTHR24078:SF553">
    <property type="entry name" value="DNAJ HOMOLOG SUBFAMILY B MEMBER 5"/>
    <property type="match status" value="1"/>
</dbReference>
<comment type="caution">
    <text evidence="4">The sequence shown here is derived from an EMBL/GenBank/DDBJ whole genome shotgun (WGS) entry which is preliminary data.</text>
</comment>
<dbReference type="PANTHER" id="PTHR24078">
    <property type="entry name" value="DNAJ HOMOLOG SUBFAMILY C MEMBER"/>
    <property type="match status" value="1"/>
</dbReference>
<dbReference type="Gene3D" id="1.10.287.110">
    <property type="entry name" value="DnaJ domain"/>
    <property type="match status" value="1"/>
</dbReference>
<dbReference type="FunFam" id="2.60.260.20:FF:000013">
    <property type="entry name" value="DnaJ subfamily B member 11"/>
    <property type="match status" value="1"/>
</dbReference>
<dbReference type="GeneID" id="89971058"/>
<dbReference type="EMBL" id="JAVRRD010000014">
    <property type="protein sequence ID" value="KAK5052055.1"/>
    <property type="molecule type" value="Genomic_DNA"/>
</dbReference>
<evidence type="ECO:0000256" key="1">
    <source>
        <dbReference type="ARBA" id="ARBA00023186"/>
    </source>
</evidence>
<dbReference type="Pfam" id="PF01556">
    <property type="entry name" value="DnaJ_C"/>
    <property type="match status" value="1"/>
</dbReference>
<dbReference type="InterPro" id="IPR001623">
    <property type="entry name" value="DnaJ_domain"/>
</dbReference>
<keyword evidence="1" id="KW-0143">Chaperone</keyword>
<dbReference type="FunFam" id="1.10.287.110:FF:000136">
    <property type="entry name" value="DnaJ domain-containing protein Psi"/>
    <property type="match status" value="1"/>
</dbReference>
<dbReference type="SUPFAM" id="SSF49493">
    <property type="entry name" value="HSP40/DnaJ peptide-binding domain"/>
    <property type="match status" value="2"/>
</dbReference>
<dbReference type="Pfam" id="PF00226">
    <property type="entry name" value="DnaJ"/>
    <property type="match status" value="1"/>
</dbReference>
<dbReference type="CDD" id="cd06257">
    <property type="entry name" value="DnaJ"/>
    <property type="match status" value="1"/>
</dbReference>
<accession>A0AAV9NB96</accession>
<dbReference type="CDD" id="cd10747">
    <property type="entry name" value="DnaJ_C"/>
    <property type="match status" value="1"/>
</dbReference>
<dbReference type="AlphaFoldDB" id="A0AAV9NB96"/>
<evidence type="ECO:0000313" key="4">
    <source>
        <dbReference type="EMBL" id="KAK5052055.1"/>
    </source>
</evidence>
<dbReference type="PROSITE" id="PS00636">
    <property type="entry name" value="DNAJ_1"/>
    <property type="match status" value="1"/>
</dbReference>
<organism evidence="4 5">
    <name type="scientific">Exophiala bonariae</name>
    <dbReference type="NCBI Taxonomy" id="1690606"/>
    <lineage>
        <taxon>Eukaryota</taxon>
        <taxon>Fungi</taxon>
        <taxon>Dikarya</taxon>
        <taxon>Ascomycota</taxon>
        <taxon>Pezizomycotina</taxon>
        <taxon>Eurotiomycetes</taxon>
        <taxon>Chaetothyriomycetidae</taxon>
        <taxon>Chaetothyriales</taxon>
        <taxon>Herpotrichiellaceae</taxon>
        <taxon>Exophiala</taxon>
    </lineage>
</organism>
<proteinExistence type="predicted"/>
<dbReference type="PRINTS" id="PR00625">
    <property type="entry name" value="JDOMAIN"/>
</dbReference>
<name>A0AAV9NB96_9EURO</name>
<feature type="region of interest" description="Disordered" evidence="2">
    <location>
        <begin position="167"/>
        <end position="189"/>
    </location>
</feature>
<dbReference type="GO" id="GO:0005829">
    <property type="term" value="C:cytosol"/>
    <property type="evidence" value="ECO:0007669"/>
    <property type="project" value="TreeGrafter"/>
</dbReference>
<dbReference type="SUPFAM" id="SSF46565">
    <property type="entry name" value="Chaperone J-domain"/>
    <property type="match status" value="1"/>
</dbReference>
<feature type="domain" description="J" evidence="3">
    <location>
        <begin position="6"/>
        <end position="71"/>
    </location>
</feature>
<dbReference type="GO" id="GO:0006413">
    <property type="term" value="P:translational initiation"/>
    <property type="evidence" value="ECO:0007669"/>
    <property type="project" value="TreeGrafter"/>
</dbReference>
<dbReference type="Gene3D" id="2.60.260.20">
    <property type="entry name" value="Urease metallochaperone UreE, N-terminal domain"/>
    <property type="match status" value="2"/>
</dbReference>
<evidence type="ECO:0000256" key="2">
    <source>
        <dbReference type="SAM" id="MobiDB-lite"/>
    </source>
</evidence>
<dbReference type="GO" id="GO:0051087">
    <property type="term" value="F:protein-folding chaperone binding"/>
    <property type="evidence" value="ECO:0007669"/>
    <property type="project" value="TreeGrafter"/>
</dbReference>
<dbReference type="InterPro" id="IPR051339">
    <property type="entry name" value="DnaJ_subfamily_B"/>
</dbReference>
<sequence length="366" mass="39386">MVAETKLYDALSIQPTATQEEIKKAYRKAALKWHPDKNKDNPNAAEKFKEVSQAYEVLSDPEKRKVYDDYGLEFLLKGGQAPPPGAEGMPGGAGFGGMPGGFNFGGMPGGAGGTQSFHFSNRGGSGFGFSDPNDIFSGFVRGGAGGAGGGGEEDDIFNLFNSFGGARPGGSRRTTGSFPQRQARPQTPEVTVVERPLPVTLEDIFKGANKKMKIKRKTFNASGQRTTEDKILEMHVKPGLKAGSKIKFAGVGDQEEGGTQDLHFIVTEKPHPTLTRDGDNLRTTVEIDLKEALTGWKRTVTTIDGKQLNVSGTGPTQPGYEERFPGLGMVLPKKPSERGDFIVQVKVNFPKSLTPAQKQKIKEALP</sequence>
<dbReference type="GO" id="GO:0006457">
    <property type="term" value="P:protein folding"/>
    <property type="evidence" value="ECO:0007669"/>
    <property type="project" value="InterPro"/>
</dbReference>
<evidence type="ECO:0000259" key="3">
    <source>
        <dbReference type="PROSITE" id="PS50076"/>
    </source>
</evidence>
<dbReference type="InterPro" id="IPR018253">
    <property type="entry name" value="DnaJ_domain_CS"/>
</dbReference>
<feature type="compositionally biased region" description="Polar residues" evidence="2">
    <location>
        <begin position="172"/>
        <end position="189"/>
    </location>
</feature>
<evidence type="ECO:0000313" key="5">
    <source>
        <dbReference type="Proteomes" id="UP001358417"/>
    </source>
</evidence>
<dbReference type="PROSITE" id="PS50076">
    <property type="entry name" value="DNAJ_2"/>
    <property type="match status" value="1"/>
</dbReference>
<reference evidence="4 5" key="1">
    <citation type="submission" date="2023-08" db="EMBL/GenBank/DDBJ databases">
        <title>Black Yeasts Isolated from many extreme environments.</title>
        <authorList>
            <person name="Coleine C."/>
            <person name="Stajich J.E."/>
            <person name="Selbmann L."/>
        </authorList>
    </citation>
    <scope>NUCLEOTIDE SEQUENCE [LARGE SCALE GENOMIC DNA]</scope>
    <source>
        <strain evidence="4 5">CCFEE 5792</strain>
    </source>
</reference>